<feature type="repeat" description="PPR" evidence="3">
    <location>
        <begin position="232"/>
        <end position="266"/>
    </location>
</feature>
<keyword evidence="2" id="KW-0809">Transit peptide</keyword>
<proteinExistence type="predicted"/>
<name>A0A6P5F9J1_ANACO</name>
<dbReference type="InterPro" id="IPR032867">
    <property type="entry name" value="DYW_dom"/>
</dbReference>
<dbReference type="RefSeq" id="XP_020092866.1">
    <property type="nucleotide sequence ID" value="XM_020237277.1"/>
</dbReference>
<keyword evidence="1" id="KW-0677">Repeat</keyword>
<dbReference type="OrthoDB" id="185373at2759"/>
<dbReference type="FunFam" id="1.25.40.10:FF:000348">
    <property type="entry name" value="Pentatricopeptide repeat-containing protein chloroplastic"/>
    <property type="match status" value="1"/>
</dbReference>
<feature type="repeat" description="PPR" evidence="3">
    <location>
        <begin position="364"/>
        <end position="398"/>
    </location>
</feature>
<dbReference type="FunFam" id="1.25.40.10:FF:000184">
    <property type="entry name" value="Pentatricopeptide repeat-containing protein, chloroplastic"/>
    <property type="match status" value="1"/>
</dbReference>
<dbReference type="InterPro" id="IPR011990">
    <property type="entry name" value="TPR-like_helical_dom_sf"/>
</dbReference>
<dbReference type="Proteomes" id="UP000515123">
    <property type="component" value="Linkage group 7"/>
</dbReference>
<evidence type="ECO:0000256" key="1">
    <source>
        <dbReference type="ARBA" id="ARBA00022737"/>
    </source>
</evidence>
<dbReference type="GO" id="GO:0009451">
    <property type="term" value="P:RNA modification"/>
    <property type="evidence" value="ECO:0007669"/>
    <property type="project" value="InterPro"/>
</dbReference>
<evidence type="ECO:0000259" key="5">
    <source>
        <dbReference type="Pfam" id="PF14432"/>
    </source>
</evidence>
<sequence>MVEVPKGAISPGESRFLPPQFKIPTPAWLHHHPHPSPHSSSKPSPPSPNPPPWLPPPHHPPLLRHLLLSSSSSSSSAMGDLRQLHAHAVVSGAMGDPSVASRLISLAADASLPYALSILAQTPSPDPFALNALLRAHALRPDPFGALRFYADALRSPAAAEFSFPNPRTFPIILKACSLAPALRFGEMVHAQVVKVGLGSAASVQNFLVYMYASCGRIELARIAFDAISELNAASMNMMLDAYVKCGHLGDARKVFDEMPERDVLCWSVLINGYVQDSHFKEGLVLFRAMLGENKEPNESILVNVLSACAHLGAIEQGMWVEGYVKKKSIRLSVRLGTALLDMYLKCGCVEKAFEVFRTMEERNVTTWSAMIGGLAVNGHAKDALGLFSQMEFDGIIPNEVTFVGVLNSCSHSGLVEEGEKYFNSMTSLYGIKPNIHHYCCLVDLYGRAGLLDKAEKVIKKTPMKANSAVWGALLNSCKIHGNAVLGERVGKKLLELDPTNSGRYVLLSNIYAVNGRWEDVAELRRLMKERGVNKTPGSSFIDLRGSVHEFIAGDKIHPRRREIYAMVDEMGRKLRAAGYRPNTDQVLIDMHEEEKGTSLLHHSEKLALAFGLICSDLGSVIRITKNLRVCDDCHEAMKLVSRVCKREIVVRDRCRFHHFRDGACSCKDYW</sequence>
<dbReference type="NCBIfam" id="TIGR00756">
    <property type="entry name" value="PPR"/>
    <property type="match status" value="5"/>
</dbReference>
<evidence type="ECO:0000313" key="7">
    <source>
        <dbReference type="RefSeq" id="XP_020092866.1"/>
    </source>
</evidence>
<feature type="region of interest" description="Disordered" evidence="4">
    <location>
        <begin position="27"/>
        <end position="58"/>
    </location>
</feature>
<reference evidence="6" key="1">
    <citation type="journal article" date="2015" name="Nat. Genet.">
        <title>The pineapple genome and the evolution of CAM photosynthesis.</title>
        <authorList>
            <person name="Ming R."/>
            <person name="VanBuren R."/>
            <person name="Wai C.M."/>
            <person name="Tang H."/>
            <person name="Schatz M.C."/>
            <person name="Bowers J.E."/>
            <person name="Lyons E."/>
            <person name="Wang M.L."/>
            <person name="Chen J."/>
            <person name="Biggers E."/>
            <person name="Zhang J."/>
            <person name="Huang L."/>
            <person name="Zhang L."/>
            <person name="Miao W."/>
            <person name="Zhang J."/>
            <person name="Ye Z."/>
            <person name="Miao C."/>
            <person name="Lin Z."/>
            <person name="Wang H."/>
            <person name="Zhou H."/>
            <person name="Yim W.C."/>
            <person name="Priest H.D."/>
            <person name="Zheng C."/>
            <person name="Woodhouse M."/>
            <person name="Edger P.P."/>
            <person name="Guyot R."/>
            <person name="Guo H.B."/>
            <person name="Guo H."/>
            <person name="Zheng G."/>
            <person name="Singh R."/>
            <person name="Sharma A."/>
            <person name="Min X."/>
            <person name="Zheng Y."/>
            <person name="Lee H."/>
            <person name="Gurtowski J."/>
            <person name="Sedlazeck F.J."/>
            <person name="Harkess A."/>
            <person name="McKain M.R."/>
            <person name="Liao Z."/>
            <person name="Fang J."/>
            <person name="Liu J."/>
            <person name="Zhang X."/>
            <person name="Zhang Q."/>
            <person name="Hu W."/>
            <person name="Qin Y."/>
            <person name="Wang K."/>
            <person name="Chen L.Y."/>
            <person name="Shirley N."/>
            <person name="Lin Y.R."/>
            <person name="Liu L.Y."/>
            <person name="Hernandez A.G."/>
            <person name="Wright C.L."/>
            <person name="Bulone V."/>
            <person name="Tuskan G.A."/>
            <person name="Heath K."/>
            <person name="Zee F."/>
            <person name="Moore P.H."/>
            <person name="Sunkar R."/>
            <person name="Leebens-Mack J.H."/>
            <person name="Mockler T."/>
            <person name="Bennetzen J.L."/>
            <person name="Freeling M."/>
            <person name="Sankoff D."/>
            <person name="Paterson A.H."/>
            <person name="Zhu X."/>
            <person name="Yang X."/>
            <person name="Smith J.A."/>
            <person name="Cushman J.C."/>
            <person name="Paull R.E."/>
            <person name="Yu Q."/>
        </authorList>
    </citation>
    <scope>NUCLEOTIDE SEQUENCE [LARGE SCALE GENOMIC DNA]</scope>
    <source>
        <strain evidence="6">cv. F153</strain>
    </source>
</reference>
<gene>
    <name evidence="7" type="primary">LOC109713277</name>
</gene>
<evidence type="ECO:0000256" key="2">
    <source>
        <dbReference type="ARBA" id="ARBA00022946"/>
    </source>
</evidence>
<dbReference type="PANTHER" id="PTHR47926">
    <property type="entry name" value="PENTATRICOPEPTIDE REPEAT-CONTAINING PROTEIN"/>
    <property type="match status" value="1"/>
</dbReference>
<dbReference type="PROSITE" id="PS51375">
    <property type="entry name" value="PPR"/>
    <property type="match status" value="2"/>
</dbReference>
<evidence type="ECO:0000256" key="4">
    <source>
        <dbReference type="SAM" id="MobiDB-lite"/>
    </source>
</evidence>
<dbReference type="Pfam" id="PF13041">
    <property type="entry name" value="PPR_2"/>
    <property type="match status" value="1"/>
</dbReference>
<feature type="compositionally biased region" description="Pro residues" evidence="4">
    <location>
        <begin position="43"/>
        <end position="58"/>
    </location>
</feature>
<dbReference type="Pfam" id="PF20431">
    <property type="entry name" value="E_motif"/>
    <property type="match status" value="1"/>
</dbReference>
<feature type="domain" description="DYW" evidence="5">
    <location>
        <begin position="579"/>
        <end position="671"/>
    </location>
</feature>
<protein>
    <submittedName>
        <fullName evidence="7">Pentatricopeptide repeat-containing protein At5g66520-like</fullName>
    </submittedName>
</protein>
<organism evidence="6 7">
    <name type="scientific">Ananas comosus</name>
    <name type="common">Pineapple</name>
    <name type="synonym">Ananas ananas</name>
    <dbReference type="NCBI Taxonomy" id="4615"/>
    <lineage>
        <taxon>Eukaryota</taxon>
        <taxon>Viridiplantae</taxon>
        <taxon>Streptophyta</taxon>
        <taxon>Embryophyta</taxon>
        <taxon>Tracheophyta</taxon>
        <taxon>Spermatophyta</taxon>
        <taxon>Magnoliopsida</taxon>
        <taxon>Liliopsida</taxon>
        <taxon>Poales</taxon>
        <taxon>Bromeliaceae</taxon>
        <taxon>Bromelioideae</taxon>
        <taxon>Ananas</taxon>
    </lineage>
</organism>
<evidence type="ECO:0000256" key="3">
    <source>
        <dbReference type="PROSITE-ProRule" id="PRU00708"/>
    </source>
</evidence>
<dbReference type="InterPro" id="IPR002885">
    <property type="entry name" value="PPR_rpt"/>
</dbReference>
<dbReference type="Pfam" id="PF01535">
    <property type="entry name" value="PPR"/>
    <property type="match status" value="3"/>
</dbReference>
<keyword evidence="6" id="KW-1185">Reference proteome</keyword>
<dbReference type="InterPro" id="IPR046848">
    <property type="entry name" value="E_motif"/>
</dbReference>
<dbReference type="PANTHER" id="PTHR47926:SF436">
    <property type="entry name" value="PENTATRICOPEPTIDE REPEAT-CONTAINING PROTEIN ELI1, CHLOROPLASTIC-LIKE ISOFORM X2"/>
    <property type="match status" value="1"/>
</dbReference>
<dbReference type="GeneID" id="109713277"/>
<dbReference type="GO" id="GO:0008270">
    <property type="term" value="F:zinc ion binding"/>
    <property type="evidence" value="ECO:0007669"/>
    <property type="project" value="InterPro"/>
</dbReference>
<evidence type="ECO:0000313" key="6">
    <source>
        <dbReference type="Proteomes" id="UP000515123"/>
    </source>
</evidence>
<dbReference type="InterPro" id="IPR046960">
    <property type="entry name" value="PPR_At4g14850-like_plant"/>
</dbReference>
<reference evidence="7" key="2">
    <citation type="submission" date="2025-08" db="UniProtKB">
        <authorList>
            <consortium name="RefSeq"/>
        </authorList>
    </citation>
    <scope>IDENTIFICATION</scope>
    <source>
        <tissue evidence="7">Leaf</tissue>
    </source>
</reference>
<accession>A0A6P5F9J1</accession>
<dbReference type="GO" id="GO:0003723">
    <property type="term" value="F:RNA binding"/>
    <property type="evidence" value="ECO:0007669"/>
    <property type="project" value="InterPro"/>
</dbReference>
<dbReference type="Pfam" id="PF14432">
    <property type="entry name" value="DYW_deaminase"/>
    <property type="match status" value="1"/>
</dbReference>
<dbReference type="Gene3D" id="1.25.40.10">
    <property type="entry name" value="Tetratricopeptide repeat domain"/>
    <property type="match status" value="4"/>
</dbReference>
<dbReference type="AlphaFoldDB" id="A0A6P5F9J1"/>